<evidence type="ECO:0000256" key="14">
    <source>
        <dbReference type="PROSITE-ProRule" id="PRU00409"/>
    </source>
</evidence>
<keyword evidence="13" id="KW-0963">Cytoplasm</keyword>
<reference evidence="16 17" key="1">
    <citation type="submission" date="2020-08" db="EMBL/GenBank/DDBJ databases">
        <title>Genome public.</title>
        <authorList>
            <person name="Liu C."/>
            <person name="Sun Q."/>
        </authorList>
    </citation>
    <scope>NUCLEOTIDE SEQUENCE [LARGE SCALE GENOMIC DNA]</scope>
    <source>
        <strain evidence="16 17">NSJ-27</strain>
    </source>
</reference>
<dbReference type="EC" id="6.3.2.4" evidence="13"/>
<evidence type="ECO:0000256" key="1">
    <source>
        <dbReference type="ARBA" id="ARBA00001936"/>
    </source>
</evidence>
<dbReference type="InterPro" id="IPR011761">
    <property type="entry name" value="ATP-grasp"/>
</dbReference>
<dbReference type="Proteomes" id="UP000649151">
    <property type="component" value="Unassembled WGS sequence"/>
</dbReference>
<keyword evidence="12 13" id="KW-0961">Cell wall biogenesis/degradation</keyword>
<evidence type="ECO:0000313" key="16">
    <source>
        <dbReference type="EMBL" id="MBC5786445.1"/>
    </source>
</evidence>
<accession>A0ABR7IMU3</accession>
<evidence type="ECO:0000256" key="11">
    <source>
        <dbReference type="ARBA" id="ARBA00023211"/>
    </source>
</evidence>
<dbReference type="InterPro" id="IPR005905">
    <property type="entry name" value="D_ala_D_ala"/>
</dbReference>
<evidence type="ECO:0000256" key="8">
    <source>
        <dbReference type="ARBA" id="ARBA00022842"/>
    </source>
</evidence>
<dbReference type="InterPro" id="IPR000291">
    <property type="entry name" value="D-Ala_lig_Van_CS"/>
</dbReference>
<keyword evidence="9 13" id="KW-0133">Cell shape</keyword>
<evidence type="ECO:0000256" key="9">
    <source>
        <dbReference type="ARBA" id="ARBA00022960"/>
    </source>
</evidence>
<comment type="caution">
    <text evidence="16">The sequence shown here is derived from an EMBL/GenBank/DDBJ whole genome shotgun (WGS) entry which is preliminary data.</text>
</comment>
<dbReference type="InterPro" id="IPR013815">
    <property type="entry name" value="ATP_grasp_subdomain_1"/>
</dbReference>
<dbReference type="GO" id="GO:0016874">
    <property type="term" value="F:ligase activity"/>
    <property type="evidence" value="ECO:0007669"/>
    <property type="project" value="UniProtKB-KW"/>
</dbReference>
<evidence type="ECO:0000256" key="6">
    <source>
        <dbReference type="ARBA" id="ARBA00022741"/>
    </source>
</evidence>
<name>A0ABR7IMU3_9CLOT</name>
<dbReference type="RefSeq" id="WP_186995787.1">
    <property type="nucleotide sequence ID" value="NZ_JACOQK010000001.1"/>
</dbReference>
<dbReference type="Gene3D" id="3.30.1490.20">
    <property type="entry name" value="ATP-grasp fold, A domain"/>
    <property type="match status" value="1"/>
</dbReference>
<comment type="subcellular location">
    <subcellularLocation>
        <location evidence="13">Cytoplasm</location>
    </subcellularLocation>
</comment>
<gene>
    <name evidence="13" type="primary">ddl</name>
    <name evidence="16" type="ORF">H8Z77_00170</name>
</gene>
<evidence type="ECO:0000256" key="2">
    <source>
        <dbReference type="ARBA" id="ARBA00001946"/>
    </source>
</evidence>
<protein>
    <recommendedName>
        <fullName evidence="13">D-alanine--D-alanine ligase</fullName>
        <ecNumber evidence="13">6.3.2.4</ecNumber>
    </recommendedName>
    <alternativeName>
        <fullName evidence="13">D-Ala-D-Ala ligase</fullName>
    </alternativeName>
    <alternativeName>
        <fullName evidence="13">D-alanylalanine synthetase</fullName>
    </alternativeName>
</protein>
<keyword evidence="7 14" id="KW-0067">ATP-binding</keyword>
<dbReference type="SUPFAM" id="SSF56059">
    <property type="entry name" value="Glutathione synthetase ATP-binding domain-like"/>
    <property type="match status" value="1"/>
</dbReference>
<dbReference type="InterPro" id="IPR011127">
    <property type="entry name" value="Dala_Dala_lig_N"/>
</dbReference>
<evidence type="ECO:0000256" key="4">
    <source>
        <dbReference type="ARBA" id="ARBA00022598"/>
    </source>
</evidence>
<dbReference type="NCBIfam" id="NF002528">
    <property type="entry name" value="PRK01966.1-4"/>
    <property type="match status" value="1"/>
</dbReference>
<feature type="domain" description="ATP-grasp" evidence="15">
    <location>
        <begin position="145"/>
        <end position="348"/>
    </location>
</feature>
<dbReference type="Gene3D" id="3.40.50.20">
    <property type="match status" value="1"/>
</dbReference>
<dbReference type="SUPFAM" id="SSF52440">
    <property type="entry name" value="PreATP-grasp domain"/>
    <property type="match status" value="1"/>
</dbReference>
<keyword evidence="11" id="KW-0464">Manganese</keyword>
<evidence type="ECO:0000256" key="3">
    <source>
        <dbReference type="ARBA" id="ARBA00010871"/>
    </source>
</evidence>
<evidence type="ECO:0000256" key="5">
    <source>
        <dbReference type="ARBA" id="ARBA00022723"/>
    </source>
</evidence>
<proteinExistence type="inferred from homology"/>
<comment type="catalytic activity">
    <reaction evidence="13">
        <text>2 D-alanine + ATP = D-alanyl-D-alanine + ADP + phosphate + H(+)</text>
        <dbReference type="Rhea" id="RHEA:11224"/>
        <dbReference type="ChEBI" id="CHEBI:15378"/>
        <dbReference type="ChEBI" id="CHEBI:30616"/>
        <dbReference type="ChEBI" id="CHEBI:43474"/>
        <dbReference type="ChEBI" id="CHEBI:57416"/>
        <dbReference type="ChEBI" id="CHEBI:57822"/>
        <dbReference type="ChEBI" id="CHEBI:456216"/>
        <dbReference type="EC" id="6.3.2.4"/>
    </reaction>
</comment>
<dbReference type="PIRSF" id="PIRSF039102">
    <property type="entry name" value="Ddl/VanB"/>
    <property type="match status" value="1"/>
</dbReference>
<evidence type="ECO:0000313" key="17">
    <source>
        <dbReference type="Proteomes" id="UP000649151"/>
    </source>
</evidence>
<comment type="function">
    <text evidence="13">Cell wall formation.</text>
</comment>
<evidence type="ECO:0000256" key="13">
    <source>
        <dbReference type="HAMAP-Rule" id="MF_00047"/>
    </source>
</evidence>
<dbReference type="PROSITE" id="PS50975">
    <property type="entry name" value="ATP_GRASP"/>
    <property type="match status" value="1"/>
</dbReference>
<evidence type="ECO:0000256" key="12">
    <source>
        <dbReference type="ARBA" id="ARBA00023316"/>
    </source>
</evidence>
<comment type="cofactor">
    <cofactor evidence="2">
        <name>Mg(2+)</name>
        <dbReference type="ChEBI" id="CHEBI:18420"/>
    </cofactor>
</comment>
<keyword evidence="5" id="KW-0479">Metal-binding</keyword>
<dbReference type="EMBL" id="JACOQK010000001">
    <property type="protein sequence ID" value="MBC5786445.1"/>
    <property type="molecule type" value="Genomic_DNA"/>
</dbReference>
<dbReference type="Pfam" id="PF01820">
    <property type="entry name" value="Dala_Dala_lig_N"/>
    <property type="match status" value="1"/>
</dbReference>
<keyword evidence="6 14" id="KW-0547">Nucleotide-binding</keyword>
<comment type="pathway">
    <text evidence="13">Cell wall biogenesis; peptidoglycan biosynthesis.</text>
</comment>
<dbReference type="HAMAP" id="MF_00047">
    <property type="entry name" value="Dala_Dala_lig"/>
    <property type="match status" value="1"/>
</dbReference>
<dbReference type="PANTHER" id="PTHR23132:SF25">
    <property type="entry name" value="D-ALANINE--D-ALANINE LIGASE A"/>
    <property type="match status" value="1"/>
</dbReference>
<keyword evidence="10 13" id="KW-0573">Peptidoglycan synthesis</keyword>
<dbReference type="PROSITE" id="PS00843">
    <property type="entry name" value="DALA_DALA_LIGASE_1"/>
    <property type="match status" value="1"/>
</dbReference>
<dbReference type="InterPro" id="IPR016185">
    <property type="entry name" value="PreATP-grasp_dom_sf"/>
</dbReference>
<keyword evidence="17" id="KW-1185">Reference proteome</keyword>
<dbReference type="Pfam" id="PF07478">
    <property type="entry name" value="Dala_Dala_lig_C"/>
    <property type="match status" value="1"/>
</dbReference>
<dbReference type="PANTHER" id="PTHR23132">
    <property type="entry name" value="D-ALANINE--D-ALANINE LIGASE"/>
    <property type="match status" value="1"/>
</dbReference>
<sequence>MSKKLRVAVVFGGVSSEYEVSLMSATSVIQNIPQDRYEVVCIGITKSGRWLFYPGPVEEIATGKWKDHPDCCPAIISPDRMHHGIIKIMQDGSTSLLKLDCVFPVLHGKNGEDGTIQGLFALSGIPFVGCDTLSSAVCMDKAMTHTIMDNAGIKNAKWNYMLAFQLPQLDEFCTRVIDQLGFPIFVKPANAGSSVGITKATDYQSLRDGIKLAFTHDKKIVVEEMIVGKEVECAVLGNETPQASIPGEIISCNDFYDYEAKYIADSKLQIPADLDEDTTNRLREIAVKAYKAWGCSGMARVDFFVTDQNEIYLNEPNTLPGFTSISMYPKMWEATGLPYGELLSQLIELAIERA</sequence>
<comment type="cofactor">
    <cofactor evidence="1">
        <name>Mn(2+)</name>
        <dbReference type="ChEBI" id="CHEBI:29035"/>
    </cofactor>
</comment>
<dbReference type="InterPro" id="IPR011095">
    <property type="entry name" value="Dala_Dala_lig_C"/>
</dbReference>
<keyword evidence="8" id="KW-0460">Magnesium</keyword>
<comment type="similarity">
    <text evidence="3 13">Belongs to the D-alanine--D-alanine ligase family.</text>
</comment>
<dbReference type="NCBIfam" id="TIGR01205">
    <property type="entry name" value="D_ala_D_alaTIGR"/>
    <property type="match status" value="1"/>
</dbReference>
<evidence type="ECO:0000256" key="7">
    <source>
        <dbReference type="ARBA" id="ARBA00022840"/>
    </source>
</evidence>
<dbReference type="Gene3D" id="3.30.470.20">
    <property type="entry name" value="ATP-grasp fold, B domain"/>
    <property type="match status" value="1"/>
</dbReference>
<evidence type="ECO:0000256" key="10">
    <source>
        <dbReference type="ARBA" id="ARBA00022984"/>
    </source>
</evidence>
<dbReference type="NCBIfam" id="NF002378">
    <property type="entry name" value="PRK01372.1"/>
    <property type="match status" value="1"/>
</dbReference>
<keyword evidence="4 13" id="KW-0436">Ligase</keyword>
<organism evidence="16 17">
    <name type="scientific">Clostridium facile</name>
    <dbReference type="NCBI Taxonomy" id="2763035"/>
    <lineage>
        <taxon>Bacteria</taxon>
        <taxon>Bacillati</taxon>
        <taxon>Bacillota</taxon>
        <taxon>Clostridia</taxon>
        <taxon>Eubacteriales</taxon>
        <taxon>Clostridiaceae</taxon>
        <taxon>Clostridium</taxon>
    </lineage>
</organism>
<evidence type="ECO:0000259" key="15">
    <source>
        <dbReference type="PROSITE" id="PS50975"/>
    </source>
</evidence>